<dbReference type="SUPFAM" id="SSF48371">
    <property type="entry name" value="ARM repeat"/>
    <property type="match status" value="1"/>
</dbReference>
<comment type="caution">
    <text evidence="2">The sequence shown here is derived from an EMBL/GenBank/DDBJ whole genome shotgun (WGS) entry which is preliminary data.</text>
</comment>
<feature type="region of interest" description="Disordered" evidence="1">
    <location>
        <begin position="173"/>
        <end position="200"/>
    </location>
</feature>
<reference evidence="2 3" key="1">
    <citation type="submission" date="2023-07" db="EMBL/GenBank/DDBJ databases">
        <title>Genomic Encyclopedia of Type Strains, Phase IV (KMG-IV): sequencing the most valuable type-strain genomes for metagenomic binning, comparative biology and taxonomic classification.</title>
        <authorList>
            <person name="Goeker M."/>
        </authorList>
    </citation>
    <scope>NUCLEOTIDE SEQUENCE [LARGE SCALE GENOMIC DNA]</scope>
    <source>
        <strain evidence="2 3">DSM 22170</strain>
    </source>
</reference>
<dbReference type="Proteomes" id="UP001185028">
    <property type="component" value="Unassembled WGS sequence"/>
</dbReference>
<gene>
    <name evidence="2" type="ORF">JOC58_001529</name>
</gene>
<proteinExistence type="predicted"/>
<accession>A0ABU1IWQ0</accession>
<evidence type="ECO:0000313" key="3">
    <source>
        <dbReference type="Proteomes" id="UP001185028"/>
    </source>
</evidence>
<evidence type="ECO:0000313" key="2">
    <source>
        <dbReference type="EMBL" id="MDR6243636.1"/>
    </source>
</evidence>
<name>A0ABU1IWQ0_9BACL</name>
<evidence type="ECO:0008006" key="4">
    <source>
        <dbReference type="Google" id="ProtNLM"/>
    </source>
</evidence>
<dbReference type="InterPro" id="IPR011989">
    <property type="entry name" value="ARM-like"/>
</dbReference>
<keyword evidence="3" id="KW-1185">Reference proteome</keyword>
<evidence type="ECO:0000256" key="1">
    <source>
        <dbReference type="SAM" id="MobiDB-lite"/>
    </source>
</evidence>
<dbReference type="InterPro" id="IPR016024">
    <property type="entry name" value="ARM-type_fold"/>
</dbReference>
<feature type="compositionally biased region" description="Basic and acidic residues" evidence="1">
    <location>
        <begin position="1"/>
        <end position="23"/>
    </location>
</feature>
<protein>
    <recommendedName>
        <fullName evidence="4">HEAT repeat domain-containing protein</fullName>
    </recommendedName>
</protein>
<dbReference type="RefSeq" id="WP_308422657.1">
    <property type="nucleotide sequence ID" value="NZ_BMMB01000008.1"/>
</dbReference>
<dbReference type="EMBL" id="JAVDQH010000005">
    <property type="protein sequence ID" value="MDR6243636.1"/>
    <property type="molecule type" value="Genomic_DNA"/>
</dbReference>
<organism evidence="2 3">
    <name type="scientific">Paenibacillus hunanensis</name>
    <dbReference type="NCBI Taxonomy" id="539262"/>
    <lineage>
        <taxon>Bacteria</taxon>
        <taxon>Bacillati</taxon>
        <taxon>Bacillota</taxon>
        <taxon>Bacilli</taxon>
        <taxon>Bacillales</taxon>
        <taxon>Paenibacillaceae</taxon>
        <taxon>Paenibacillus</taxon>
    </lineage>
</organism>
<dbReference type="Gene3D" id="1.25.10.10">
    <property type="entry name" value="Leucine-rich Repeat Variant"/>
    <property type="match status" value="1"/>
</dbReference>
<feature type="region of interest" description="Disordered" evidence="1">
    <location>
        <begin position="1"/>
        <end position="31"/>
    </location>
</feature>
<sequence>MSNEMHDQNEEQQLHTSPEHDSVDEVAVPVTGGYALPENYSQLKKDAHRQADWKRRLQAARELGQYSQPPVIDLLQHMLQQDPVTAVREEAYTQLRELGVEVEMPERPSTELFNHMTKTLIRIKKSLPADHTYEDFKGKFSRMRADIYDAYEGEKGDEFDNWLRGRWESLDLTVNPKRDRPKSAPRAGGKAAAPKRQKRK</sequence>
<dbReference type="Pfam" id="PF13646">
    <property type="entry name" value="HEAT_2"/>
    <property type="match status" value="1"/>
</dbReference>